<keyword evidence="2" id="KW-0808">Transferase</keyword>
<dbReference type="SUPFAM" id="SSF55729">
    <property type="entry name" value="Acyl-CoA N-acyltransferases (Nat)"/>
    <property type="match status" value="1"/>
</dbReference>
<name>A0A3D4VBF6_9BACT</name>
<reference evidence="2 3" key="1">
    <citation type="journal article" date="2018" name="Nat. Biotechnol.">
        <title>A standardized bacterial taxonomy based on genome phylogeny substantially revises the tree of life.</title>
        <authorList>
            <person name="Parks D.H."/>
            <person name="Chuvochina M."/>
            <person name="Waite D.W."/>
            <person name="Rinke C."/>
            <person name="Skarshewski A."/>
            <person name="Chaumeil P.A."/>
            <person name="Hugenholtz P."/>
        </authorList>
    </citation>
    <scope>NUCLEOTIDE SEQUENCE [LARGE SCALE GENOMIC DNA]</scope>
    <source>
        <strain evidence="2">UBA8844</strain>
    </source>
</reference>
<dbReference type="Pfam" id="PF13527">
    <property type="entry name" value="Acetyltransf_9"/>
    <property type="match status" value="1"/>
</dbReference>
<comment type="caution">
    <text evidence="2">The sequence shown here is derived from an EMBL/GenBank/DDBJ whole genome shotgun (WGS) entry which is preliminary data.</text>
</comment>
<dbReference type="Gene3D" id="3.40.630.30">
    <property type="match status" value="1"/>
</dbReference>
<dbReference type="EMBL" id="DPIY01000010">
    <property type="protein sequence ID" value="HCT57657.1"/>
    <property type="molecule type" value="Genomic_DNA"/>
</dbReference>
<organism evidence="2 3">
    <name type="scientific">Gemmatimonas aurantiaca</name>
    <dbReference type="NCBI Taxonomy" id="173480"/>
    <lineage>
        <taxon>Bacteria</taxon>
        <taxon>Pseudomonadati</taxon>
        <taxon>Gemmatimonadota</taxon>
        <taxon>Gemmatimonadia</taxon>
        <taxon>Gemmatimonadales</taxon>
        <taxon>Gemmatimonadaceae</taxon>
        <taxon>Gemmatimonas</taxon>
    </lineage>
</organism>
<dbReference type="InterPro" id="IPR000182">
    <property type="entry name" value="GNAT_dom"/>
</dbReference>
<evidence type="ECO:0000313" key="2">
    <source>
        <dbReference type="EMBL" id="HCT57657.1"/>
    </source>
</evidence>
<dbReference type="GO" id="GO:0016747">
    <property type="term" value="F:acyltransferase activity, transferring groups other than amino-acyl groups"/>
    <property type="evidence" value="ECO:0007669"/>
    <property type="project" value="InterPro"/>
</dbReference>
<proteinExistence type="predicted"/>
<dbReference type="CDD" id="cd04301">
    <property type="entry name" value="NAT_SF"/>
    <property type="match status" value="1"/>
</dbReference>
<evidence type="ECO:0000313" key="3">
    <source>
        <dbReference type="Proteomes" id="UP000264071"/>
    </source>
</evidence>
<evidence type="ECO:0000259" key="1">
    <source>
        <dbReference type="PROSITE" id="PS51186"/>
    </source>
</evidence>
<dbReference type="Proteomes" id="UP000264071">
    <property type="component" value="Unassembled WGS sequence"/>
</dbReference>
<feature type="domain" description="N-acetyltransferase" evidence="1">
    <location>
        <begin position="32"/>
        <end position="193"/>
    </location>
</feature>
<gene>
    <name evidence="2" type="ORF">DGD08_10700</name>
</gene>
<dbReference type="AlphaFoldDB" id="A0A3D4VBF6"/>
<sequence>MHRAWCGAQYAAPRAVDRDCSCGDGNRRVTLVVTRCRTAVLDTELRACVLALCADAYEEDLSPYLDDIGEGEHLLGWQDGELVSHLMWVERLLYRDRSSVAQRPALRSAYIELVATAPSQQGRGHASTLMRAAAAALGDFDVGALSPSDEAFYARLGWERWHGPLFVRGQAEGSDREAWEPTPDEEIMILRLPRTPSELDVHAPLAVDWRPGEVW</sequence>
<accession>A0A3D4VBF6</accession>
<dbReference type="InterPro" id="IPR016181">
    <property type="entry name" value="Acyl_CoA_acyltransferase"/>
</dbReference>
<dbReference type="PROSITE" id="PS51186">
    <property type="entry name" value="GNAT"/>
    <property type="match status" value="1"/>
</dbReference>
<protein>
    <submittedName>
        <fullName evidence="2">GNAT family N-acetyltransferase</fullName>
    </submittedName>
</protein>